<dbReference type="Pfam" id="PF13561">
    <property type="entry name" value="adh_short_C2"/>
    <property type="match status" value="1"/>
</dbReference>
<name>A0A2W5KW96_ANCNO</name>
<dbReference type="Proteomes" id="UP000249577">
    <property type="component" value="Unassembled WGS sequence"/>
</dbReference>
<gene>
    <name evidence="3" type="ORF">DI565_01105</name>
</gene>
<proteinExistence type="inferred from homology"/>
<dbReference type="SUPFAM" id="SSF51735">
    <property type="entry name" value="NAD(P)-binding Rossmann-fold domains"/>
    <property type="match status" value="1"/>
</dbReference>
<dbReference type="GO" id="GO:0016491">
    <property type="term" value="F:oxidoreductase activity"/>
    <property type="evidence" value="ECO:0007669"/>
    <property type="project" value="UniProtKB-KW"/>
</dbReference>
<dbReference type="InterPro" id="IPR002347">
    <property type="entry name" value="SDR_fam"/>
</dbReference>
<accession>A0A2W5KW96</accession>
<reference evidence="3 4" key="1">
    <citation type="submission" date="2017-08" db="EMBL/GenBank/DDBJ databases">
        <title>Infants hospitalized years apart are colonized by the same room-sourced microbial strains.</title>
        <authorList>
            <person name="Brooks B."/>
            <person name="Olm M.R."/>
            <person name="Firek B.A."/>
            <person name="Baker R."/>
            <person name="Thomas B.C."/>
            <person name="Morowitz M.J."/>
            <person name="Banfield J.F."/>
        </authorList>
    </citation>
    <scope>NUCLEOTIDE SEQUENCE [LARGE SCALE GENOMIC DNA]</scope>
    <source>
        <strain evidence="3">S2_005_003_R2_43</strain>
    </source>
</reference>
<dbReference type="PANTHER" id="PTHR43639:SF1">
    <property type="entry name" value="SHORT-CHAIN DEHYDROGENASE_REDUCTASE FAMILY PROTEIN"/>
    <property type="match status" value="1"/>
</dbReference>
<evidence type="ECO:0000313" key="3">
    <source>
        <dbReference type="EMBL" id="PZQ19025.1"/>
    </source>
</evidence>
<dbReference type="InterPro" id="IPR036291">
    <property type="entry name" value="NAD(P)-bd_dom_sf"/>
</dbReference>
<dbReference type="EMBL" id="QFPN01000001">
    <property type="protein sequence ID" value="PZQ19025.1"/>
    <property type="molecule type" value="Genomic_DNA"/>
</dbReference>
<dbReference type="NCBIfam" id="NF006597">
    <property type="entry name" value="PRK09134.1"/>
    <property type="match status" value="1"/>
</dbReference>
<dbReference type="AlphaFoldDB" id="A0A2W5KW96"/>
<dbReference type="Gene3D" id="3.40.50.720">
    <property type="entry name" value="NAD(P)-binding Rossmann-like Domain"/>
    <property type="match status" value="1"/>
</dbReference>
<organism evidence="3 4">
    <name type="scientific">Ancylobacter novellus</name>
    <name type="common">Thiobacillus novellus</name>
    <dbReference type="NCBI Taxonomy" id="921"/>
    <lineage>
        <taxon>Bacteria</taxon>
        <taxon>Pseudomonadati</taxon>
        <taxon>Pseudomonadota</taxon>
        <taxon>Alphaproteobacteria</taxon>
        <taxon>Hyphomicrobiales</taxon>
        <taxon>Xanthobacteraceae</taxon>
        <taxon>Ancylobacter</taxon>
    </lineage>
</organism>
<dbReference type="PRINTS" id="PR00081">
    <property type="entry name" value="GDHRDH"/>
</dbReference>
<protein>
    <submittedName>
        <fullName evidence="3">Short chain dehydrogenase</fullName>
    </submittedName>
</protein>
<comment type="caution">
    <text evidence="3">The sequence shown here is derived from an EMBL/GenBank/DDBJ whole genome shotgun (WGS) entry which is preliminary data.</text>
</comment>
<dbReference type="PANTHER" id="PTHR43639">
    <property type="entry name" value="OXIDOREDUCTASE, SHORT-CHAIN DEHYDROGENASE/REDUCTASE FAMILY (AFU_ORTHOLOGUE AFUA_5G02870)"/>
    <property type="match status" value="1"/>
</dbReference>
<comment type="similarity">
    <text evidence="1">Belongs to the short-chain dehydrogenases/reductases (SDR) family.</text>
</comment>
<keyword evidence="2" id="KW-0560">Oxidoreductase</keyword>
<evidence type="ECO:0000256" key="2">
    <source>
        <dbReference type="ARBA" id="ARBA00023002"/>
    </source>
</evidence>
<sequence>MTQVALVTGAGKRIGAAVARRLGEMGYAVALHCRASLAEAQALADEIEACGGRAAAFTADLAEPDAPGALVAQAAAALGPLTALVNCASSFADDAVGALDAALWDRQMAVNLRAPVFLAEAFAAQAPDGVDACVVNILDQRVLKLTPRAVSYTLSKAALFAATTTLAQALAPKVRVVAVGPGPTLPNPRQSGEDFARQAAATPLGRGPTPEEIADAVAFLLAARSVTGAMLPVDGGQHLAWRTDDAID</sequence>
<evidence type="ECO:0000256" key="1">
    <source>
        <dbReference type="ARBA" id="ARBA00006484"/>
    </source>
</evidence>
<evidence type="ECO:0000313" key="4">
    <source>
        <dbReference type="Proteomes" id="UP000249577"/>
    </source>
</evidence>